<keyword evidence="3" id="KW-1185">Reference proteome</keyword>
<comment type="similarity">
    <text evidence="1">Belongs to the sel-1 family.</text>
</comment>
<dbReference type="PANTHER" id="PTHR11102:SF147">
    <property type="entry name" value="SEL1L ADAPTOR SUBUNIT OF ERAD E3 UBIQUITIN LIGASE"/>
    <property type="match status" value="1"/>
</dbReference>
<evidence type="ECO:0000313" key="3">
    <source>
        <dbReference type="Proteomes" id="UP001470230"/>
    </source>
</evidence>
<evidence type="ECO:0000256" key="1">
    <source>
        <dbReference type="ARBA" id="ARBA00038101"/>
    </source>
</evidence>
<dbReference type="Pfam" id="PF08238">
    <property type="entry name" value="Sel1"/>
    <property type="match status" value="6"/>
</dbReference>
<dbReference type="InterPro" id="IPR050767">
    <property type="entry name" value="Sel1_AlgK"/>
</dbReference>
<dbReference type="Proteomes" id="UP001470230">
    <property type="component" value="Unassembled WGS sequence"/>
</dbReference>
<dbReference type="SMART" id="SM00671">
    <property type="entry name" value="SEL1"/>
    <property type="match status" value="4"/>
</dbReference>
<name>A0ABR2GP99_9EUKA</name>
<accession>A0ABR2GP99</accession>
<dbReference type="InterPro" id="IPR011990">
    <property type="entry name" value="TPR-like_helical_dom_sf"/>
</dbReference>
<dbReference type="Gene3D" id="1.25.40.10">
    <property type="entry name" value="Tetratricopeptide repeat domain"/>
    <property type="match status" value="2"/>
</dbReference>
<sequence length="238" mass="27122">MKTIIQRQPFISDKLTNLKISKRHTIWVSFTKKAIEFFQKSSDQGNRDASFKLGFFYENGIGVDHQIKKAIDFYQKAFKKRSPDASYRLGVLYEAGTGVEQDHQKAFEHFKFAAQMKIALECYNQAAETNYPAALNKLGQIYQRGNKHVKQDIAKGINYYEKAFELNDVDSAYNLGLLYETGGNGGVSKDLSKAFKYYLKGSQLGHKGASYKVALFLKKKNFNSAKHFTMYPLLSKSN</sequence>
<comment type="caution">
    <text evidence="2">The sequence shown here is derived from an EMBL/GenBank/DDBJ whole genome shotgun (WGS) entry which is preliminary data.</text>
</comment>
<organism evidence="2 3">
    <name type="scientific">Tritrichomonas musculus</name>
    <dbReference type="NCBI Taxonomy" id="1915356"/>
    <lineage>
        <taxon>Eukaryota</taxon>
        <taxon>Metamonada</taxon>
        <taxon>Parabasalia</taxon>
        <taxon>Tritrichomonadida</taxon>
        <taxon>Tritrichomonadidae</taxon>
        <taxon>Tritrichomonas</taxon>
    </lineage>
</organism>
<evidence type="ECO:0000313" key="2">
    <source>
        <dbReference type="EMBL" id="KAK8835778.1"/>
    </source>
</evidence>
<protein>
    <recommendedName>
        <fullName evidence="4">Beta-lactamase</fullName>
    </recommendedName>
</protein>
<dbReference type="PANTHER" id="PTHR11102">
    <property type="entry name" value="SEL-1-LIKE PROTEIN"/>
    <property type="match status" value="1"/>
</dbReference>
<dbReference type="SUPFAM" id="SSF81901">
    <property type="entry name" value="HCP-like"/>
    <property type="match status" value="2"/>
</dbReference>
<reference evidence="2 3" key="1">
    <citation type="submission" date="2024-04" db="EMBL/GenBank/DDBJ databases">
        <title>Tritrichomonas musculus Genome.</title>
        <authorList>
            <person name="Alves-Ferreira E."/>
            <person name="Grigg M."/>
            <person name="Lorenzi H."/>
            <person name="Galac M."/>
        </authorList>
    </citation>
    <scope>NUCLEOTIDE SEQUENCE [LARGE SCALE GENOMIC DNA]</scope>
    <source>
        <strain evidence="2 3">EAF2021</strain>
    </source>
</reference>
<proteinExistence type="inferred from homology"/>
<gene>
    <name evidence="2" type="ORF">M9Y10_040600</name>
</gene>
<dbReference type="InterPro" id="IPR006597">
    <property type="entry name" value="Sel1-like"/>
</dbReference>
<evidence type="ECO:0008006" key="4">
    <source>
        <dbReference type="Google" id="ProtNLM"/>
    </source>
</evidence>
<dbReference type="EMBL" id="JAPFFF010000075">
    <property type="protein sequence ID" value="KAK8835778.1"/>
    <property type="molecule type" value="Genomic_DNA"/>
</dbReference>